<evidence type="ECO:0000256" key="1">
    <source>
        <dbReference type="ARBA" id="ARBA00023013"/>
    </source>
</evidence>
<dbReference type="PANTHER" id="PTHR33142:SF105">
    <property type="match status" value="1"/>
</dbReference>
<dbReference type="InterPro" id="IPR040389">
    <property type="entry name" value="SMR"/>
</dbReference>
<evidence type="ECO:0000256" key="2">
    <source>
        <dbReference type="ARBA" id="ARBA00023306"/>
    </source>
</evidence>
<dbReference type="GO" id="GO:0032875">
    <property type="term" value="P:regulation of DNA endoreduplication"/>
    <property type="evidence" value="ECO:0007669"/>
    <property type="project" value="InterPro"/>
</dbReference>
<organism evidence="3 4">
    <name type="scientific">Lupinus albus</name>
    <name type="common">White lupine</name>
    <name type="synonym">Lupinus termis</name>
    <dbReference type="NCBI Taxonomy" id="3870"/>
    <lineage>
        <taxon>Eukaryota</taxon>
        <taxon>Viridiplantae</taxon>
        <taxon>Streptophyta</taxon>
        <taxon>Embryophyta</taxon>
        <taxon>Tracheophyta</taxon>
        <taxon>Spermatophyta</taxon>
        <taxon>Magnoliopsida</taxon>
        <taxon>eudicotyledons</taxon>
        <taxon>Gunneridae</taxon>
        <taxon>Pentapetalae</taxon>
        <taxon>rosids</taxon>
        <taxon>fabids</taxon>
        <taxon>Fabales</taxon>
        <taxon>Fabaceae</taxon>
        <taxon>Papilionoideae</taxon>
        <taxon>50 kb inversion clade</taxon>
        <taxon>genistoids sensu lato</taxon>
        <taxon>core genistoids</taxon>
        <taxon>Genisteae</taxon>
        <taxon>Lupinus</taxon>
    </lineage>
</organism>
<dbReference type="Proteomes" id="UP000447434">
    <property type="component" value="Chromosome 1"/>
</dbReference>
<comment type="caution">
    <text evidence="3">The sequence shown here is derived from an EMBL/GenBank/DDBJ whole genome shotgun (WGS) entry which is preliminary data.</text>
</comment>
<dbReference type="AlphaFoldDB" id="A0A6A4R3H2"/>
<keyword evidence="4" id="KW-1185">Reference proteome</keyword>
<gene>
    <name evidence="3" type="ORF">Lalb_Chr01g0004641</name>
</gene>
<dbReference type="GO" id="GO:0004860">
    <property type="term" value="F:protein kinase inhibitor activity"/>
    <property type="evidence" value="ECO:0007669"/>
    <property type="project" value="UniProtKB-KW"/>
</dbReference>
<name>A0A6A4R3H2_LUPAL</name>
<dbReference type="EMBL" id="WOCE01000001">
    <property type="protein sequence ID" value="KAE9620589.1"/>
    <property type="molecule type" value="Genomic_DNA"/>
</dbReference>
<evidence type="ECO:0000313" key="4">
    <source>
        <dbReference type="Proteomes" id="UP000447434"/>
    </source>
</evidence>
<protein>
    <submittedName>
        <fullName evidence="3">Uncharacterized protein</fullName>
    </submittedName>
</protein>
<keyword evidence="1" id="KW-0649">Protein kinase inhibitor</keyword>
<dbReference type="PANTHER" id="PTHR33142">
    <property type="entry name" value="CYCLIN-DEPENDENT PROTEIN KINASE INHIBITOR SMR13"/>
    <property type="match status" value="1"/>
</dbReference>
<accession>A0A6A4R3H2</accession>
<keyword evidence="2" id="KW-0131">Cell cycle</keyword>
<proteinExistence type="predicted"/>
<sequence length="108" mass="12374">MEASRDPKQASRDPKQAEEEEEKLKQIIGEDAVKEIEECKTPTGSRNKIPTVQICPPTPRKKMKLSLLIMKKSSTIEFKLLIRDKEVVLSFFPSMFQLTRVHTRCGSI</sequence>
<reference evidence="4" key="1">
    <citation type="journal article" date="2020" name="Nat. Commun.">
        <title>Genome sequence of the cluster root forming white lupin.</title>
        <authorList>
            <person name="Hufnagel B."/>
            <person name="Marques A."/>
            <person name="Soriano A."/>
            <person name="Marques L."/>
            <person name="Divol F."/>
            <person name="Doumas P."/>
            <person name="Sallet E."/>
            <person name="Mancinotti D."/>
            <person name="Carrere S."/>
            <person name="Marande W."/>
            <person name="Arribat S."/>
            <person name="Keller J."/>
            <person name="Huneau C."/>
            <person name="Blein T."/>
            <person name="Aime D."/>
            <person name="Laguerre M."/>
            <person name="Taylor J."/>
            <person name="Schubert V."/>
            <person name="Nelson M."/>
            <person name="Geu-Flores F."/>
            <person name="Crespi M."/>
            <person name="Gallardo-Guerrero K."/>
            <person name="Delaux P.-M."/>
            <person name="Salse J."/>
            <person name="Berges H."/>
            <person name="Guyot R."/>
            <person name="Gouzy J."/>
            <person name="Peret B."/>
        </authorList>
    </citation>
    <scope>NUCLEOTIDE SEQUENCE [LARGE SCALE GENOMIC DNA]</scope>
    <source>
        <strain evidence="4">cv. Amiga</strain>
    </source>
</reference>
<evidence type="ECO:0000313" key="3">
    <source>
        <dbReference type="EMBL" id="KAE9620589.1"/>
    </source>
</evidence>
<dbReference type="OrthoDB" id="662905at2759"/>